<dbReference type="InterPro" id="IPR050535">
    <property type="entry name" value="DNA_Repair-Maintenance_Comp"/>
</dbReference>
<dbReference type="PANTHER" id="PTHR30337">
    <property type="entry name" value="COMPONENT OF ATP-DEPENDENT DSDNA EXONUCLEASE"/>
    <property type="match status" value="1"/>
</dbReference>
<keyword evidence="1" id="KW-0540">Nuclease</keyword>
<sequence length="355" mass="41322">MKVALLGDTHFGARNDNSAFHDYFEKFYEQIFIPYLVENKIDTVVQFGDLFDRRKYINFSTLAKSRRYFFDPLKELDIKMHVFVGNHDTFYKNTNEVNSPELLLNDYTNVQVYSDPCDITLDGTKITLLPWVCSGNYETCMSHIQETDAQILFGHLELAGFEMHRGAVNDHGQFDNDVLSKFDVVCSGHFHHKSSRGNIHYLGTPYEMSWSDYNDPRGFHIFDTETRELTFIRNPFTMFQKWFYDDTEWSGFDALNNFPFADAKGCIVKVVVKNKTNPYWFDMYIDKLEKAGTIDIQVVEDHLNLNLEDDDDIVDEAEDTLTILRKVVDGIDTNVPKKDLDSFLTTLYSEALHQE</sequence>
<dbReference type="InterPro" id="IPR029052">
    <property type="entry name" value="Metallo-depent_PP-like"/>
</dbReference>
<gene>
    <name evidence="1" type="ORF">UFOVP447_31</name>
</gene>
<keyword evidence="1" id="KW-0378">Hydrolase</keyword>
<dbReference type="GO" id="GO:0004527">
    <property type="term" value="F:exonuclease activity"/>
    <property type="evidence" value="ECO:0007669"/>
    <property type="project" value="UniProtKB-KW"/>
</dbReference>
<reference evidence="1" key="1">
    <citation type="submission" date="2020-04" db="EMBL/GenBank/DDBJ databases">
        <authorList>
            <person name="Chiriac C."/>
            <person name="Salcher M."/>
            <person name="Ghai R."/>
            <person name="Kavagutti S V."/>
        </authorList>
    </citation>
    <scope>NUCLEOTIDE SEQUENCE</scope>
</reference>
<dbReference type="SUPFAM" id="SSF56300">
    <property type="entry name" value="Metallo-dependent phosphatases"/>
    <property type="match status" value="1"/>
</dbReference>
<name>A0A6J5MCP5_9CAUD</name>
<accession>A0A6J5MCP5</accession>
<protein>
    <submittedName>
        <fullName evidence="1">SbcD DNA repair exonuclease</fullName>
    </submittedName>
</protein>
<dbReference type="Gene3D" id="3.60.21.10">
    <property type="match status" value="1"/>
</dbReference>
<keyword evidence="1" id="KW-0269">Exonuclease</keyword>
<organism evidence="1">
    <name type="scientific">uncultured Caudovirales phage</name>
    <dbReference type="NCBI Taxonomy" id="2100421"/>
    <lineage>
        <taxon>Viruses</taxon>
        <taxon>Duplodnaviria</taxon>
        <taxon>Heunggongvirae</taxon>
        <taxon>Uroviricota</taxon>
        <taxon>Caudoviricetes</taxon>
        <taxon>Peduoviridae</taxon>
        <taxon>Maltschvirus</taxon>
        <taxon>Maltschvirus maltsch</taxon>
    </lineage>
</organism>
<proteinExistence type="predicted"/>
<dbReference type="EMBL" id="LR796423">
    <property type="protein sequence ID" value="CAB4142736.1"/>
    <property type="molecule type" value="Genomic_DNA"/>
</dbReference>
<evidence type="ECO:0000313" key="1">
    <source>
        <dbReference type="EMBL" id="CAB4142736.1"/>
    </source>
</evidence>